<gene>
    <name evidence="15" type="primary">Smc6</name>
    <name evidence="15" type="ORF">FJT64_003123</name>
</gene>
<evidence type="ECO:0000256" key="5">
    <source>
        <dbReference type="ARBA" id="ARBA00022741"/>
    </source>
</evidence>
<feature type="domain" description="RecF/RecN/SMC N-terminal" evidence="14">
    <location>
        <begin position="43"/>
        <end position="155"/>
    </location>
</feature>
<evidence type="ECO:0000256" key="10">
    <source>
        <dbReference type="ARBA" id="ARBA00023204"/>
    </source>
</evidence>
<evidence type="ECO:0000259" key="14">
    <source>
        <dbReference type="Pfam" id="PF02463"/>
    </source>
</evidence>
<reference evidence="15 16" key="1">
    <citation type="submission" date="2019-07" db="EMBL/GenBank/DDBJ databases">
        <title>Draft genome assembly of a fouling barnacle, Amphibalanus amphitrite (Darwin, 1854): The first reference genome for Thecostraca.</title>
        <authorList>
            <person name="Kim W."/>
        </authorList>
    </citation>
    <scope>NUCLEOTIDE SEQUENCE [LARGE SCALE GENOMIC DNA]</scope>
    <source>
        <strain evidence="15">SNU_AA5</strain>
        <tissue evidence="15">Soma without cirri and trophi</tissue>
    </source>
</reference>
<dbReference type="Gene3D" id="3.40.50.300">
    <property type="entry name" value="P-loop containing nucleotide triphosphate hydrolases"/>
    <property type="match status" value="1"/>
</dbReference>
<dbReference type="InterPro" id="IPR027417">
    <property type="entry name" value="P-loop_NTPase"/>
</dbReference>
<keyword evidence="6" id="KW-0227">DNA damage</keyword>
<evidence type="ECO:0000256" key="1">
    <source>
        <dbReference type="ARBA" id="ARBA00004123"/>
    </source>
</evidence>
<feature type="region of interest" description="Disordered" evidence="13">
    <location>
        <begin position="1"/>
        <end position="40"/>
    </location>
</feature>
<evidence type="ECO:0000256" key="13">
    <source>
        <dbReference type="SAM" id="MobiDB-lite"/>
    </source>
</evidence>
<dbReference type="GO" id="GO:0030915">
    <property type="term" value="C:Smc5-Smc6 complex"/>
    <property type="evidence" value="ECO:0007669"/>
    <property type="project" value="TreeGrafter"/>
</dbReference>
<keyword evidence="5" id="KW-0547">Nucleotide-binding</keyword>
<protein>
    <submittedName>
        <fullName evidence="15">Structural maintenance of chromosomes protein 6</fullName>
    </submittedName>
</protein>
<dbReference type="EMBL" id="VIIS01001159">
    <property type="protein sequence ID" value="KAF0301500.1"/>
    <property type="molecule type" value="Genomic_DNA"/>
</dbReference>
<dbReference type="Proteomes" id="UP000440578">
    <property type="component" value="Unassembled WGS sequence"/>
</dbReference>
<evidence type="ECO:0000256" key="9">
    <source>
        <dbReference type="ARBA" id="ARBA00023172"/>
    </source>
</evidence>
<keyword evidence="16" id="KW-1185">Reference proteome</keyword>
<keyword evidence="11" id="KW-0539">Nucleus</keyword>
<dbReference type="GO" id="GO:0003697">
    <property type="term" value="F:single-stranded DNA binding"/>
    <property type="evidence" value="ECO:0007669"/>
    <property type="project" value="TreeGrafter"/>
</dbReference>
<dbReference type="InterPro" id="IPR003395">
    <property type="entry name" value="RecF/RecN/SMC_N"/>
</dbReference>
<evidence type="ECO:0000256" key="11">
    <source>
        <dbReference type="ARBA" id="ARBA00023242"/>
    </source>
</evidence>
<evidence type="ECO:0000256" key="6">
    <source>
        <dbReference type="ARBA" id="ARBA00022763"/>
    </source>
</evidence>
<comment type="caution">
    <text evidence="15">The sequence shown here is derived from an EMBL/GenBank/DDBJ whole genome shotgun (WGS) entry which is preliminary data.</text>
</comment>
<evidence type="ECO:0000256" key="4">
    <source>
        <dbReference type="ARBA" id="ARBA00022454"/>
    </source>
</evidence>
<dbReference type="GO" id="GO:0005634">
    <property type="term" value="C:nucleus"/>
    <property type="evidence" value="ECO:0007669"/>
    <property type="project" value="UniProtKB-SubCell"/>
</dbReference>
<keyword evidence="9" id="KW-0233">DNA recombination</keyword>
<dbReference type="PANTHER" id="PTHR19306">
    <property type="entry name" value="STRUCTURAL MAINTENANCE OF CHROMOSOMES 5,6 SMC5, SMC6"/>
    <property type="match status" value="1"/>
</dbReference>
<comment type="subcellular location">
    <subcellularLocation>
        <location evidence="2">Chromosome</location>
    </subcellularLocation>
    <subcellularLocation>
        <location evidence="1">Nucleus</location>
    </subcellularLocation>
</comment>
<keyword evidence="4" id="KW-0158">Chromosome</keyword>
<evidence type="ECO:0000313" key="16">
    <source>
        <dbReference type="Proteomes" id="UP000440578"/>
    </source>
</evidence>
<feature type="region of interest" description="Disordered" evidence="13">
    <location>
        <begin position="339"/>
        <end position="360"/>
    </location>
</feature>
<feature type="compositionally biased region" description="Basic and acidic residues" evidence="13">
    <location>
        <begin position="339"/>
        <end position="348"/>
    </location>
</feature>
<dbReference type="AlphaFoldDB" id="A0A6A4WCX5"/>
<comment type="similarity">
    <text evidence="3">Belongs to the SMC family. SMC6 subfamily.</text>
</comment>
<keyword evidence="8 12" id="KW-0175">Coiled coil</keyword>
<evidence type="ECO:0000313" key="15">
    <source>
        <dbReference type="EMBL" id="KAF0301500.1"/>
    </source>
</evidence>
<evidence type="ECO:0000256" key="3">
    <source>
        <dbReference type="ARBA" id="ARBA00006793"/>
    </source>
</evidence>
<evidence type="ECO:0000256" key="7">
    <source>
        <dbReference type="ARBA" id="ARBA00022840"/>
    </source>
</evidence>
<keyword evidence="10" id="KW-0234">DNA repair</keyword>
<proteinExistence type="inferred from homology"/>
<accession>A0A6A4WCX5</accession>
<dbReference type="OrthoDB" id="10072614at2759"/>
<sequence>MPKVVPKVVRRSTSSDSGAPARKRSRSSYDEPKETLPQGPGFLRSITLKNFMCHEHLNLKLNERINFIKGQNGSGKSAVLTAVMVGLGARAATTDRGSNIKGLIRTGQKSAVISLTLDNSGYDAFSPEKYGGHITIERSLKDSGGSTYRISSEKESRLRPMQKGELATITDGLGVQVDNPLVILTQETSKNFLRGESLVALKEEVKKWEREANLHKNRADMKRKIETLKANLLWAKVIEEEKKLDLVNQEKEKKKNEVVRFRTEKERLTRKVEEKGFVVELPDLDQLDRERAEQTARADQLTGQLRELAAQKRDTGLQIRRAEDMARVNAEERDTLRAEIERQRRETQPDYEAEAVQRRRERDELADQLKELQATEKTRAAHLQQVTGSVRQQREELRQSEAELEEMERKRRELELQQRQYRSSQADPRAVFGSWVAAVERDIEAAVQQRRLRKKPIGPVGAFVRVKAGYEEWKPLVETCLAGLLRAYLVDDKGDLPLVAAILKKHTQNERDRPRAIASKFLAEVHDISTKGINTSSGQHVSVWSVLEIDNPVVANAVIDQARAESVLLLRTEAEARAQMADRQRVPRGCAQALTQAGFRYFPDPNYRTYPVNVPRQARYLQVSMEEVISDLALQLQELRHKAQTTTNHLEPAQAALRESQRLESESKRLLDDARRRQGELRRKIRELESHEDPEPEEEVNVLDRQIEEHKAEVPALMEKRSNIMEKINDCQKTLDEARAAVQAKLDEVGELRDDANRRLGHDMLVTNALALKSQFAFFTPLSIMGSHEDDDRISLMQ</sequence>
<feature type="coiled-coil region" evidence="12">
    <location>
        <begin position="653"/>
        <end position="755"/>
    </location>
</feature>
<dbReference type="PANTHER" id="PTHR19306:SF6">
    <property type="entry name" value="STRUCTURAL MAINTENANCE OF CHROMOSOMES PROTEIN 6"/>
    <property type="match status" value="1"/>
</dbReference>
<dbReference type="GO" id="GO:0000724">
    <property type="term" value="P:double-strand break repair via homologous recombination"/>
    <property type="evidence" value="ECO:0007669"/>
    <property type="project" value="TreeGrafter"/>
</dbReference>
<evidence type="ECO:0000256" key="2">
    <source>
        <dbReference type="ARBA" id="ARBA00004286"/>
    </source>
</evidence>
<name>A0A6A4WCX5_AMPAM</name>
<organism evidence="15 16">
    <name type="scientific">Amphibalanus amphitrite</name>
    <name type="common">Striped barnacle</name>
    <name type="synonym">Balanus amphitrite</name>
    <dbReference type="NCBI Taxonomy" id="1232801"/>
    <lineage>
        <taxon>Eukaryota</taxon>
        <taxon>Metazoa</taxon>
        <taxon>Ecdysozoa</taxon>
        <taxon>Arthropoda</taxon>
        <taxon>Crustacea</taxon>
        <taxon>Multicrustacea</taxon>
        <taxon>Cirripedia</taxon>
        <taxon>Thoracica</taxon>
        <taxon>Thoracicalcarea</taxon>
        <taxon>Balanomorpha</taxon>
        <taxon>Balanoidea</taxon>
        <taxon>Balanidae</taxon>
        <taxon>Amphibalaninae</taxon>
        <taxon>Amphibalanus</taxon>
    </lineage>
</organism>
<dbReference type="GO" id="GO:0016887">
    <property type="term" value="F:ATP hydrolysis activity"/>
    <property type="evidence" value="ECO:0007669"/>
    <property type="project" value="InterPro"/>
</dbReference>
<dbReference type="GO" id="GO:0005524">
    <property type="term" value="F:ATP binding"/>
    <property type="evidence" value="ECO:0007669"/>
    <property type="project" value="UniProtKB-KW"/>
</dbReference>
<dbReference type="GO" id="GO:0035861">
    <property type="term" value="C:site of double-strand break"/>
    <property type="evidence" value="ECO:0007669"/>
    <property type="project" value="TreeGrafter"/>
</dbReference>
<dbReference type="SUPFAM" id="SSF52540">
    <property type="entry name" value="P-loop containing nucleoside triphosphate hydrolases"/>
    <property type="match status" value="2"/>
</dbReference>
<evidence type="ECO:0000256" key="8">
    <source>
        <dbReference type="ARBA" id="ARBA00023054"/>
    </source>
</evidence>
<keyword evidence="7" id="KW-0067">ATP-binding</keyword>
<evidence type="ECO:0000256" key="12">
    <source>
        <dbReference type="SAM" id="Coils"/>
    </source>
</evidence>
<dbReference type="GO" id="GO:0003684">
    <property type="term" value="F:damaged DNA binding"/>
    <property type="evidence" value="ECO:0007669"/>
    <property type="project" value="TreeGrafter"/>
</dbReference>
<dbReference type="Pfam" id="PF02463">
    <property type="entry name" value="SMC_N"/>
    <property type="match status" value="1"/>
</dbReference>